<dbReference type="Pfam" id="PF20153">
    <property type="entry name" value="DUF6535"/>
    <property type="match status" value="1"/>
</dbReference>
<keyword evidence="1" id="KW-0472">Membrane</keyword>
<evidence type="ECO:0000256" key="1">
    <source>
        <dbReference type="SAM" id="Phobius"/>
    </source>
</evidence>
<proteinExistence type="predicted"/>
<dbReference type="InterPro" id="IPR045338">
    <property type="entry name" value="DUF6535"/>
</dbReference>
<dbReference type="Proteomes" id="UP000077266">
    <property type="component" value="Unassembled WGS sequence"/>
</dbReference>
<keyword evidence="1" id="KW-0812">Transmembrane</keyword>
<keyword evidence="1" id="KW-1133">Transmembrane helix</keyword>
<name>A0A165KVW7_EXIGL</name>
<gene>
    <name evidence="3" type="ORF">EXIGLDRAFT_608612</name>
</gene>
<organism evidence="3 4">
    <name type="scientific">Exidia glandulosa HHB12029</name>
    <dbReference type="NCBI Taxonomy" id="1314781"/>
    <lineage>
        <taxon>Eukaryota</taxon>
        <taxon>Fungi</taxon>
        <taxon>Dikarya</taxon>
        <taxon>Basidiomycota</taxon>
        <taxon>Agaricomycotina</taxon>
        <taxon>Agaricomycetes</taxon>
        <taxon>Auriculariales</taxon>
        <taxon>Exidiaceae</taxon>
        <taxon>Exidia</taxon>
    </lineage>
</organism>
<dbReference type="AlphaFoldDB" id="A0A165KVW7"/>
<dbReference type="InParanoid" id="A0A165KVW7"/>
<dbReference type="OrthoDB" id="3235960at2759"/>
<evidence type="ECO:0000313" key="3">
    <source>
        <dbReference type="EMBL" id="KZV96968.1"/>
    </source>
</evidence>
<feature type="transmembrane region" description="Helical" evidence="1">
    <location>
        <begin position="74"/>
        <end position="92"/>
    </location>
</feature>
<dbReference type="EMBL" id="KV425936">
    <property type="protein sequence ID" value="KZV96968.1"/>
    <property type="molecule type" value="Genomic_DNA"/>
</dbReference>
<accession>A0A165KVW7</accession>
<protein>
    <recommendedName>
        <fullName evidence="2">DUF6535 domain-containing protein</fullName>
    </recommendedName>
</protein>
<evidence type="ECO:0000313" key="4">
    <source>
        <dbReference type="Proteomes" id="UP000077266"/>
    </source>
</evidence>
<feature type="transmembrane region" description="Helical" evidence="1">
    <location>
        <begin position="146"/>
        <end position="164"/>
    </location>
</feature>
<reference evidence="3 4" key="1">
    <citation type="journal article" date="2016" name="Mol. Biol. Evol.">
        <title>Comparative Genomics of Early-Diverging Mushroom-Forming Fungi Provides Insights into the Origins of Lignocellulose Decay Capabilities.</title>
        <authorList>
            <person name="Nagy L.G."/>
            <person name="Riley R."/>
            <person name="Tritt A."/>
            <person name="Adam C."/>
            <person name="Daum C."/>
            <person name="Floudas D."/>
            <person name="Sun H."/>
            <person name="Yadav J.S."/>
            <person name="Pangilinan J."/>
            <person name="Larsson K.H."/>
            <person name="Matsuura K."/>
            <person name="Barry K."/>
            <person name="Labutti K."/>
            <person name="Kuo R."/>
            <person name="Ohm R.A."/>
            <person name="Bhattacharya S.S."/>
            <person name="Shirouzu T."/>
            <person name="Yoshinaga Y."/>
            <person name="Martin F.M."/>
            <person name="Grigoriev I.V."/>
            <person name="Hibbett D.S."/>
        </authorList>
    </citation>
    <scope>NUCLEOTIDE SEQUENCE [LARGE SCALE GENOMIC DNA]</scope>
    <source>
        <strain evidence="3 4">HHB12029</strain>
    </source>
</reference>
<feature type="non-terminal residue" evidence="3">
    <location>
        <position position="171"/>
    </location>
</feature>
<feature type="domain" description="DUF6535" evidence="2">
    <location>
        <begin position="50"/>
        <end position="171"/>
    </location>
</feature>
<keyword evidence="4" id="KW-1185">Reference proteome</keyword>
<sequence length="171" mass="19069">MRAAAACSHWNVIEINSASIYPPEAADTEFKQKHAPDVYGDEAATNARVWRIYREHAPTHDQALLDGWHNTLDILLIFAGLFSAVLTTLLIESYHQLQPDYTEYIATALYTVLAQNTSSGVIPRGIALPSPQTFTPSTTSVWVNGLWFTSLMISLSVSLLCILAKQWLKEY</sequence>
<evidence type="ECO:0000259" key="2">
    <source>
        <dbReference type="Pfam" id="PF20153"/>
    </source>
</evidence>